<accession>A0A7Y0ANW8</accession>
<evidence type="ECO:0000313" key="1">
    <source>
        <dbReference type="EMBL" id="NML70818.1"/>
    </source>
</evidence>
<dbReference type="EMBL" id="JABBGI010000016">
    <property type="protein sequence ID" value="NML70818.1"/>
    <property type="molecule type" value="Genomic_DNA"/>
</dbReference>
<organism evidence="1 2">
    <name type="scientific">Chryseobacterium antibioticum</name>
    <dbReference type="NCBI Taxonomy" id="2728847"/>
    <lineage>
        <taxon>Bacteria</taxon>
        <taxon>Pseudomonadati</taxon>
        <taxon>Bacteroidota</taxon>
        <taxon>Flavobacteriia</taxon>
        <taxon>Flavobacteriales</taxon>
        <taxon>Weeksellaceae</taxon>
        <taxon>Chryseobacterium group</taxon>
        <taxon>Chryseobacterium</taxon>
    </lineage>
</organism>
<name>A0A7Y0ANW8_9FLAO</name>
<dbReference type="RefSeq" id="WP_169235336.1">
    <property type="nucleotide sequence ID" value="NZ_JABBGI010000016.1"/>
</dbReference>
<keyword evidence="2" id="KW-1185">Reference proteome</keyword>
<dbReference type="InterPro" id="IPR008983">
    <property type="entry name" value="Tumour_necrosis_fac-like_dom"/>
</dbReference>
<dbReference type="AlphaFoldDB" id="A0A7Y0ANW8"/>
<dbReference type="Gene3D" id="2.60.120.40">
    <property type="match status" value="1"/>
</dbReference>
<proteinExistence type="predicted"/>
<comment type="caution">
    <text evidence="1">The sequence shown here is derived from an EMBL/GenBank/DDBJ whole genome shotgun (WGS) entry which is preliminary data.</text>
</comment>
<gene>
    <name evidence="1" type="ORF">HHL23_13580</name>
</gene>
<sequence length="302" mass="32476">MKKSLIAILAINLCYAQNVGINTSTPDPSAILELNADPPEGSLITGKKGFLPPRVGLSGINDITTIPNPANGVLVFNTVTQGVDPNQVFANNFYYWNGTNWEGLAYTSLVEEAVKPRVFYIESNGNQTFTSADMNIATGIPSDNLVTFTIPMINVKNIITFNSANSTFTANVTGLYEFSSFVNYNPMATTTGVPSNSYQKRAFLNLKIQKSINNGTTWTNEIGSRTAWGEDGAGELKTAILLGTPLRLNQGDQIRMVISNPFNSSGSNDHCGAGNCYIAADPANNIPTSKGLIISLLDFNIN</sequence>
<dbReference type="Proteomes" id="UP000544054">
    <property type="component" value="Unassembled WGS sequence"/>
</dbReference>
<evidence type="ECO:0000313" key="2">
    <source>
        <dbReference type="Proteomes" id="UP000544054"/>
    </source>
</evidence>
<reference evidence="1 2" key="1">
    <citation type="submission" date="2020-04" db="EMBL/GenBank/DDBJ databases">
        <title>Chryseobacterium sp. RP-3-3 sp. nov., isolated from Jeju soil.</title>
        <authorList>
            <person name="Dahal R.H."/>
        </authorList>
    </citation>
    <scope>NUCLEOTIDE SEQUENCE [LARGE SCALE GENOMIC DNA]</scope>
    <source>
        <strain evidence="1 2">RP-3-3</strain>
    </source>
</reference>
<protein>
    <submittedName>
        <fullName evidence="1">Uncharacterized protein</fullName>
    </submittedName>
</protein>